<evidence type="ECO:0000256" key="3">
    <source>
        <dbReference type="ARBA" id="ARBA00022833"/>
    </source>
</evidence>
<dbReference type="AlphaFoldDB" id="A0A6L2KKI7"/>
<dbReference type="GO" id="GO:0008270">
    <property type="term" value="F:zinc ion binding"/>
    <property type="evidence" value="ECO:0007669"/>
    <property type="project" value="UniProtKB-KW"/>
</dbReference>
<evidence type="ECO:0000313" key="5">
    <source>
        <dbReference type="EMBL" id="GEU48364.1"/>
    </source>
</evidence>
<keyword evidence="3" id="KW-0862">Zinc</keyword>
<dbReference type="PANTHER" id="PTHR46508:SF3">
    <property type="entry name" value="ACYL-COA N-ACYLTRANSFERASE WITH RING_FYVE_PHD-TYPE ZINC FINGER PROTEIN"/>
    <property type="match status" value="1"/>
</dbReference>
<dbReference type="InterPro" id="IPR013083">
    <property type="entry name" value="Znf_RING/FYVE/PHD"/>
</dbReference>
<accession>A0A6L2KKI7</accession>
<organism evidence="5">
    <name type="scientific">Tanacetum cinerariifolium</name>
    <name type="common">Dalmatian daisy</name>
    <name type="synonym">Chrysanthemum cinerariifolium</name>
    <dbReference type="NCBI Taxonomy" id="118510"/>
    <lineage>
        <taxon>Eukaryota</taxon>
        <taxon>Viridiplantae</taxon>
        <taxon>Streptophyta</taxon>
        <taxon>Embryophyta</taxon>
        <taxon>Tracheophyta</taxon>
        <taxon>Spermatophyta</taxon>
        <taxon>Magnoliopsida</taxon>
        <taxon>eudicotyledons</taxon>
        <taxon>Gunneridae</taxon>
        <taxon>Pentapetalae</taxon>
        <taxon>asterids</taxon>
        <taxon>campanulids</taxon>
        <taxon>Asterales</taxon>
        <taxon>Asteraceae</taxon>
        <taxon>Asteroideae</taxon>
        <taxon>Anthemideae</taxon>
        <taxon>Anthemidinae</taxon>
        <taxon>Tanacetum</taxon>
    </lineage>
</organism>
<name>A0A6L2KKI7_TANCI</name>
<comment type="caution">
    <text evidence="5">The sequence shown here is derived from an EMBL/GenBank/DDBJ whole genome shotgun (WGS) entry which is preliminary data.</text>
</comment>
<evidence type="ECO:0000256" key="1">
    <source>
        <dbReference type="ARBA" id="ARBA00022723"/>
    </source>
</evidence>
<proteinExistence type="predicted"/>
<dbReference type="EMBL" id="BKCJ010002410">
    <property type="protein sequence ID" value="GEU48364.1"/>
    <property type="molecule type" value="Genomic_DNA"/>
</dbReference>
<dbReference type="PANTHER" id="PTHR46508">
    <property type="entry name" value="PHD FINGER FAMILY PROTEIN"/>
    <property type="match status" value="1"/>
</dbReference>
<dbReference type="Pfam" id="PF22970">
    <property type="entry name" value="DUF7028"/>
    <property type="match status" value="1"/>
</dbReference>
<dbReference type="InterPro" id="IPR054292">
    <property type="entry name" value="DUF7028"/>
</dbReference>
<keyword evidence="2" id="KW-0863">Zinc-finger</keyword>
<evidence type="ECO:0000256" key="2">
    <source>
        <dbReference type="ARBA" id="ARBA00022771"/>
    </source>
</evidence>
<keyword evidence="1" id="KW-0479">Metal-binding</keyword>
<feature type="domain" description="DUF7028" evidence="4">
    <location>
        <begin position="174"/>
        <end position="234"/>
    </location>
</feature>
<reference evidence="5" key="1">
    <citation type="journal article" date="2019" name="Sci. Rep.">
        <title>Draft genome of Tanacetum cinerariifolium, the natural source of mosquito coil.</title>
        <authorList>
            <person name="Yamashiro T."/>
            <person name="Shiraishi A."/>
            <person name="Satake H."/>
            <person name="Nakayama K."/>
        </authorList>
    </citation>
    <scope>NUCLEOTIDE SEQUENCE</scope>
</reference>
<protein>
    <submittedName>
        <fullName evidence="5">Increased DNA methylation 1-like</fullName>
    </submittedName>
</protein>
<evidence type="ECO:0000259" key="4">
    <source>
        <dbReference type="Pfam" id="PF22970"/>
    </source>
</evidence>
<gene>
    <name evidence="5" type="ORF">Tci_020342</name>
</gene>
<dbReference type="InterPro" id="IPR011011">
    <property type="entry name" value="Znf_FYVE_PHD"/>
</dbReference>
<dbReference type="SUPFAM" id="SSF57903">
    <property type="entry name" value="FYVE/PHD zinc finger"/>
    <property type="match status" value="1"/>
</dbReference>
<sequence>MKKRKVEPRAGPEDFDARGLETMCSTCLFKDDSIPNETEHPRTKDIDTPELFEQLPALQQLPFRVLGMIYDFYLVLQRAAVKALDIYRRAGQQMSNTTGYVWKWQEETPKENDGEKQKKSKIELANDDNDMPLYGNASRLYHLRNEKTVKLEKRITPSTKDVTPIKGKESKVKCGTGTEKQVLQKKIRAMLLSAGWTIDYRPRRNRDYQDAVYINPVGTAYWSIIKAYEALQKDDKDFSQVEGDFTPLPVETLSKLTRKTKKKIEREIKMKRRDEGIFRNAKRDRAEVSVHQDSCDDDSDDGYYRKKVPQETFELHVGSKLLQPFLNIFVHFRKSLMQCQIDAWNKQGEIERKGFYVVDAVGDDPNDDTCGVCGDGGNLICCDGCPSTFHHSCLGIKA</sequence>
<dbReference type="Gene3D" id="3.30.40.10">
    <property type="entry name" value="Zinc/RING finger domain, C3HC4 (zinc finger)"/>
    <property type="match status" value="1"/>
</dbReference>